<accession>B0C517</accession>
<protein>
    <submittedName>
        <fullName evidence="2">Uncharacterized protein</fullName>
    </submittedName>
</protein>
<sequence>MCKFGNCQHTNPSKDLGEIYLWCYFLNLVFVVSIFSLMVLIAGKDQG</sequence>
<keyword evidence="3" id="KW-1185">Reference proteome</keyword>
<dbReference type="AlphaFoldDB" id="B0C517"/>
<keyword evidence="1" id="KW-0472">Membrane</keyword>
<evidence type="ECO:0000313" key="3">
    <source>
        <dbReference type="Proteomes" id="UP000000268"/>
    </source>
</evidence>
<dbReference type="EMBL" id="CP000828">
    <property type="protein sequence ID" value="ABW25129.1"/>
    <property type="molecule type" value="Genomic_DNA"/>
</dbReference>
<dbReference type="HOGENOM" id="CLU_3163330_0_0_3"/>
<dbReference type="Proteomes" id="UP000000268">
    <property type="component" value="Chromosome"/>
</dbReference>
<reference evidence="2 3" key="1">
    <citation type="journal article" date="2008" name="Proc. Natl. Acad. Sci. U.S.A.">
        <title>Niche adaptation and genome expansion in the chlorophyll d-producing cyanobacterium Acaryochloris marina.</title>
        <authorList>
            <person name="Swingley W.D."/>
            <person name="Chen M."/>
            <person name="Cheung P.C."/>
            <person name="Conrad A.L."/>
            <person name="Dejesa L.C."/>
            <person name="Hao J."/>
            <person name="Honchak B.M."/>
            <person name="Karbach L.E."/>
            <person name="Kurdoglu A."/>
            <person name="Lahiri S."/>
            <person name="Mastrian S.D."/>
            <person name="Miyashita H."/>
            <person name="Page L."/>
            <person name="Ramakrishna P."/>
            <person name="Satoh S."/>
            <person name="Sattley W.M."/>
            <person name="Shimada Y."/>
            <person name="Taylor H.L."/>
            <person name="Tomo T."/>
            <person name="Tsuchiya T."/>
            <person name="Wang Z.T."/>
            <person name="Raymond J."/>
            <person name="Mimuro M."/>
            <person name="Blankenship R.E."/>
            <person name="Touchman J.W."/>
        </authorList>
    </citation>
    <scope>NUCLEOTIDE SEQUENCE [LARGE SCALE GENOMIC DNA]</scope>
    <source>
        <strain evidence="3">MBIC 11017</strain>
    </source>
</reference>
<name>B0C517_ACAM1</name>
<evidence type="ECO:0000256" key="1">
    <source>
        <dbReference type="SAM" id="Phobius"/>
    </source>
</evidence>
<gene>
    <name evidence="2" type="ordered locus">AM1_0041</name>
</gene>
<organism evidence="2 3">
    <name type="scientific">Acaryochloris marina (strain MBIC 11017)</name>
    <dbReference type="NCBI Taxonomy" id="329726"/>
    <lineage>
        <taxon>Bacteria</taxon>
        <taxon>Bacillati</taxon>
        <taxon>Cyanobacteriota</taxon>
        <taxon>Cyanophyceae</taxon>
        <taxon>Acaryochloridales</taxon>
        <taxon>Acaryochloridaceae</taxon>
        <taxon>Acaryochloris</taxon>
    </lineage>
</organism>
<evidence type="ECO:0000313" key="2">
    <source>
        <dbReference type="EMBL" id="ABW25129.1"/>
    </source>
</evidence>
<keyword evidence="1" id="KW-0812">Transmembrane</keyword>
<keyword evidence="1" id="KW-1133">Transmembrane helix</keyword>
<feature type="transmembrane region" description="Helical" evidence="1">
    <location>
        <begin position="19"/>
        <end position="42"/>
    </location>
</feature>
<dbReference type="KEGG" id="amr:AM1_0041"/>
<proteinExistence type="predicted"/>